<feature type="transmembrane region" description="Helical" evidence="1">
    <location>
        <begin position="48"/>
        <end position="67"/>
    </location>
</feature>
<keyword evidence="1" id="KW-0472">Membrane</keyword>
<evidence type="ECO:0000256" key="1">
    <source>
        <dbReference type="SAM" id="Phobius"/>
    </source>
</evidence>
<accession>A0ABT4W8E7</accession>
<evidence type="ECO:0000313" key="3">
    <source>
        <dbReference type="Proteomes" id="UP001212170"/>
    </source>
</evidence>
<feature type="transmembrane region" description="Helical" evidence="1">
    <location>
        <begin position="127"/>
        <end position="145"/>
    </location>
</feature>
<feature type="transmembrane region" description="Helical" evidence="1">
    <location>
        <begin position="102"/>
        <end position="121"/>
    </location>
</feature>
<organism evidence="2 3">
    <name type="scientific">Flavobacterium azizsancarii</name>
    <dbReference type="NCBI Taxonomy" id="2961580"/>
    <lineage>
        <taxon>Bacteria</taxon>
        <taxon>Pseudomonadati</taxon>
        <taxon>Bacteroidota</taxon>
        <taxon>Flavobacteriia</taxon>
        <taxon>Flavobacteriales</taxon>
        <taxon>Flavobacteriaceae</taxon>
        <taxon>Flavobacterium</taxon>
    </lineage>
</organism>
<dbReference type="Proteomes" id="UP001212170">
    <property type="component" value="Unassembled WGS sequence"/>
</dbReference>
<reference evidence="2 3" key="1">
    <citation type="journal article" date="2023" name="Chemosphere">
        <title>Whole genome analysis of Flavobacterium aziz-sancarii sp. nov., isolated from Ardley Island (Antarctica), revealed a rich resistome and bioremediation potential.</title>
        <authorList>
            <person name="Otur C."/>
            <person name="Okay S."/>
            <person name="Kurt-Kizildogan A."/>
        </authorList>
    </citation>
    <scope>NUCLEOTIDE SEQUENCE [LARGE SCALE GENOMIC DNA]</scope>
    <source>
        <strain evidence="2 3">AC</strain>
    </source>
</reference>
<comment type="caution">
    <text evidence="2">The sequence shown here is derived from an EMBL/GenBank/DDBJ whole genome shotgun (WGS) entry which is preliminary data.</text>
</comment>
<feature type="transmembrane region" description="Helical" evidence="1">
    <location>
        <begin position="20"/>
        <end position="36"/>
    </location>
</feature>
<sequence length="165" mass="18463">MDILKVSTDWAKAEVFSSKITLLFGLLFFIIAFGFWQLGKTPMAKAFVWPILVSGVLILVISAGLYFTNKPRIAQFETAYRTDAKAFITTETARTAKSQSELAMVFKVLPLIIIAAALLIVFLNTPLWRAIGITTIALMTLLMFIDSNTDARNTVYNQYLLSQQQ</sequence>
<keyword evidence="3" id="KW-1185">Reference proteome</keyword>
<protein>
    <submittedName>
        <fullName evidence="2">Uncharacterized protein</fullName>
    </submittedName>
</protein>
<name>A0ABT4W8E7_9FLAO</name>
<proteinExistence type="predicted"/>
<keyword evidence="1" id="KW-0812">Transmembrane</keyword>
<evidence type="ECO:0000313" key="2">
    <source>
        <dbReference type="EMBL" id="MDA6068380.1"/>
    </source>
</evidence>
<dbReference type="EMBL" id="JAMZNK010000002">
    <property type="protein sequence ID" value="MDA6068380.1"/>
    <property type="molecule type" value="Genomic_DNA"/>
</dbReference>
<keyword evidence="1" id="KW-1133">Transmembrane helix</keyword>
<dbReference type="RefSeq" id="WP_271334257.1">
    <property type="nucleotide sequence ID" value="NZ_JAMZNK010000002.1"/>
</dbReference>
<gene>
    <name evidence="2" type="ORF">NJT12_01985</name>
</gene>